<comment type="caution">
    <text evidence="1">The sequence shown here is derived from an EMBL/GenBank/DDBJ whole genome shotgun (WGS) entry which is preliminary data.</text>
</comment>
<sequence length="264" mass="31221">MASHKYNLKSITTAQQTYQFFRLPGELRNEVYRRLMPEMTHYDQLYLNPRATWWNTSFCDEGFDLLERNARIAYSLGSQATGMRELGWIYYVLAHYLRHMGFTIHCDKLPMAEELLWAVAHRGTNIETLDLHIKPVYTNVYNSNLLRRALRTPSSELCWTKPLPDEILVEMSRRGLGRWRKEQGIFCEALVRILERKMKGLDHVRVYVMEQRGSAWVRALADELNVEVQCGYTDRYPVERQQCWLWRGNDIFAQPEPYSCRGCI</sequence>
<evidence type="ECO:0000313" key="1">
    <source>
        <dbReference type="EMBL" id="KAK0707900.1"/>
    </source>
</evidence>
<protein>
    <submittedName>
        <fullName evidence="1">Uncharacterized protein</fullName>
    </submittedName>
</protein>
<organism evidence="1 2">
    <name type="scientific">Lasiosphaeris hirsuta</name>
    <dbReference type="NCBI Taxonomy" id="260670"/>
    <lineage>
        <taxon>Eukaryota</taxon>
        <taxon>Fungi</taxon>
        <taxon>Dikarya</taxon>
        <taxon>Ascomycota</taxon>
        <taxon>Pezizomycotina</taxon>
        <taxon>Sordariomycetes</taxon>
        <taxon>Sordariomycetidae</taxon>
        <taxon>Sordariales</taxon>
        <taxon>Lasiosphaeriaceae</taxon>
        <taxon>Lasiosphaeris</taxon>
    </lineage>
</organism>
<proteinExistence type="predicted"/>
<dbReference type="AlphaFoldDB" id="A0AA40DLT7"/>
<dbReference type="EMBL" id="JAUKUA010000006">
    <property type="protein sequence ID" value="KAK0707900.1"/>
    <property type="molecule type" value="Genomic_DNA"/>
</dbReference>
<keyword evidence="2" id="KW-1185">Reference proteome</keyword>
<name>A0AA40DLT7_9PEZI</name>
<evidence type="ECO:0000313" key="2">
    <source>
        <dbReference type="Proteomes" id="UP001172102"/>
    </source>
</evidence>
<gene>
    <name evidence="1" type="ORF">B0H67DRAFT_556500</name>
</gene>
<dbReference type="Proteomes" id="UP001172102">
    <property type="component" value="Unassembled WGS sequence"/>
</dbReference>
<reference evidence="1" key="1">
    <citation type="submission" date="2023-06" db="EMBL/GenBank/DDBJ databases">
        <title>Genome-scale phylogeny and comparative genomics of the fungal order Sordariales.</title>
        <authorList>
            <consortium name="Lawrence Berkeley National Laboratory"/>
            <person name="Hensen N."/>
            <person name="Bonometti L."/>
            <person name="Westerberg I."/>
            <person name="Brannstrom I.O."/>
            <person name="Guillou S."/>
            <person name="Cros-Aarteil S."/>
            <person name="Calhoun S."/>
            <person name="Haridas S."/>
            <person name="Kuo A."/>
            <person name="Mondo S."/>
            <person name="Pangilinan J."/>
            <person name="Riley R."/>
            <person name="Labutti K."/>
            <person name="Andreopoulos B."/>
            <person name="Lipzen A."/>
            <person name="Chen C."/>
            <person name="Yanf M."/>
            <person name="Daum C."/>
            <person name="Ng V."/>
            <person name="Clum A."/>
            <person name="Steindorff A."/>
            <person name="Ohm R."/>
            <person name="Martin F."/>
            <person name="Silar P."/>
            <person name="Natvig D."/>
            <person name="Lalanne C."/>
            <person name="Gautier V."/>
            <person name="Ament-Velasquez S.L."/>
            <person name="Kruys A."/>
            <person name="Hutchinson M.I."/>
            <person name="Powell A.J."/>
            <person name="Barry K."/>
            <person name="Miller A.N."/>
            <person name="Grigoriev I.V."/>
            <person name="Debuchy R."/>
            <person name="Gladieux P."/>
            <person name="Thoren M.H."/>
            <person name="Johannesson H."/>
        </authorList>
    </citation>
    <scope>NUCLEOTIDE SEQUENCE</scope>
    <source>
        <strain evidence="1">SMH4607-1</strain>
    </source>
</reference>
<accession>A0AA40DLT7</accession>